<evidence type="ECO:0000256" key="1">
    <source>
        <dbReference type="SAM" id="MobiDB-lite"/>
    </source>
</evidence>
<feature type="compositionally biased region" description="Basic and acidic residues" evidence="1">
    <location>
        <begin position="28"/>
        <end position="38"/>
    </location>
</feature>
<dbReference type="AlphaFoldDB" id="A0A151MT74"/>
<feature type="compositionally biased region" description="Basic and acidic residues" evidence="1">
    <location>
        <begin position="69"/>
        <end position="78"/>
    </location>
</feature>
<name>A0A151MT74_ALLMI</name>
<evidence type="ECO:0000313" key="3">
    <source>
        <dbReference type="Proteomes" id="UP000050525"/>
    </source>
</evidence>
<feature type="region of interest" description="Disordered" evidence="1">
    <location>
        <begin position="23"/>
        <end position="78"/>
    </location>
</feature>
<comment type="caution">
    <text evidence="2">The sequence shown here is derived from an EMBL/GenBank/DDBJ whole genome shotgun (WGS) entry which is preliminary data.</text>
</comment>
<organism evidence="2 3">
    <name type="scientific">Alligator mississippiensis</name>
    <name type="common">American alligator</name>
    <dbReference type="NCBI Taxonomy" id="8496"/>
    <lineage>
        <taxon>Eukaryota</taxon>
        <taxon>Metazoa</taxon>
        <taxon>Chordata</taxon>
        <taxon>Craniata</taxon>
        <taxon>Vertebrata</taxon>
        <taxon>Euteleostomi</taxon>
        <taxon>Archelosauria</taxon>
        <taxon>Archosauria</taxon>
        <taxon>Crocodylia</taxon>
        <taxon>Alligatoridae</taxon>
        <taxon>Alligatorinae</taxon>
        <taxon>Alligator</taxon>
    </lineage>
</organism>
<keyword evidence="3" id="KW-1185">Reference proteome</keyword>
<reference evidence="2 3" key="1">
    <citation type="journal article" date="2012" name="Genome Biol.">
        <title>Sequencing three crocodilian genomes to illuminate the evolution of archosaurs and amniotes.</title>
        <authorList>
            <person name="St John J.A."/>
            <person name="Braun E.L."/>
            <person name="Isberg S.R."/>
            <person name="Miles L.G."/>
            <person name="Chong A.Y."/>
            <person name="Gongora J."/>
            <person name="Dalzell P."/>
            <person name="Moran C."/>
            <person name="Bed'hom B."/>
            <person name="Abzhanov A."/>
            <person name="Burgess S.C."/>
            <person name="Cooksey A.M."/>
            <person name="Castoe T.A."/>
            <person name="Crawford N.G."/>
            <person name="Densmore L.D."/>
            <person name="Drew J.C."/>
            <person name="Edwards S.V."/>
            <person name="Faircloth B.C."/>
            <person name="Fujita M.K."/>
            <person name="Greenwold M.J."/>
            <person name="Hoffmann F.G."/>
            <person name="Howard J.M."/>
            <person name="Iguchi T."/>
            <person name="Janes D.E."/>
            <person name="Khan S.Y."/>
            <person name="Kohno S."/>
            <person name="de Koning A.J."/>
            <person name="Lance S.L."/>
            <person name="McCarthy F.M."/>
            <person name="McCormack J.E."/>
            <person name="Merchant M.E."/>
            <person name="Peterson D.G."/>
            <person name="Pollock D.D."/>
            <person name="Pourmand N."/>
            <person name="Raney B.J."/>
            <person name="Roessler K.A."/>
            <person name="Sanford J.R."/>
            <person name="Sawyer R.H."/>
            <person name="Schmidt C.J."/>
            <person name="Triplett E.W."/>
            <person name="Tuberville T.D."/>
            <person name="Venegas-Anaya M."/>
            <person name="Howard J.T."/>
            <person name="Jarvis E.D."/>
            <person name="Guillette L.J.Jr."/>
            <person name="Glenn T.C."/>
            <person name="Green R.E."/>
            <person name="Ray D.A."/>
        </authorList>
    </citation>
    <scope>NUCLEOTIDE SEQUENCE [LARGE SCALE GENOMIC DNA]</scope>
    <source>
        <strain evidence="2">KSC_2009_1</strain>
    </source>
</reference>
<proteinExistence type="predicted"/>
<protein>
    <submittedName>
        <fullName evidence="2">Uncharacterized protein</fullName>
    </submittedName>
</protein>
<dbReference type="Proteomes" id="UP000050525">
    <property type="component" value="Unassembled WGS sequence"/>
</dbReference>
<sequence length="113" mass="13069">MLQSSLRDRRCWLQRKGSRNWRWLPKTRNPDKRAEGSRKIPTPVATAEELEMPAHFKTTDQVGPLRAPGEPKRRTSGEPEFHLSHLVVKGLFWEDVSVPLELDEMTEVCFANC</sequence>
<dbReference type="EMBL" id="AKHW03005127">
    <property type="protein sequence ID" value="KYO27715.1"/>
    <property type="molecule type" value="Genomic_DNA"/>
</dbReference>
<evidence type="ECO:0000313" key="2">
    <source>
        <dbReference type="EMBL" id="KYO27715.1"/>
    </source>
</evidence>
<gene>
    <name evidence="2" type="ORF">Y1Q_0005271</name>
</gene>
<accession>A0A151MT74</accession>